<accession>A0A545U047</accession>
<proteinExistence type="predicted"/>
<dbReference type="AlphaFoldDB" id="A0A545U047"/>
<reference evidence="3 4" key="1">
    <citation type="submission" date="2019-07" db="EMBL/GenBank/DDBJ databases">
        <title>Draft genome for Aliikangiella sp. M105.</title>
        <authorList>
            <person name="Wang G."/>
        </authorList>
    </citation>
    <scope>NUCLEOTIDE SEQUENCE [LARGE SCALE GENOMIC DNA]</scope>
    <source>
        <strain evidence="3 4">M105</strain>
    </source>
</reference>
<keyword evidence="4" id="KW-1185">Reference proteome</keyword>
<feature type="coiled-coil region" evidence="1">
    <location>
        <begin position="69"/>
        <end position="121"/>
    </location>
</feature>
<protein>
    <submittedName>
        <fullName evidence="3">Uncharacterized protein</fullName>
    </submittedName>
</protein>
<evidence type="ECO:0000313" key="4">
    <source>
        <dbReference type="Proteomes" id="UP000315439"/>
    </source>
</evidence>
<gene>
    <name evidence="3" type="ORF">FLL46_24035</name>
</gene>
<keyword evidence="2" id="KW-1133">Transmembrane helix</keyword>
<comment type="caution">
    <text evidence="3">The sequence shown here is derived from an EMBL/GenBank/DDBJ whole genome shotgun (WGS) entry which is preliminary data.</text>
</comment>
<keyword evidence="1" id="KW-0175">Coiled coil</keyword>
<evidence type="ECO:0000256" key="1">
    <source>
        <dbReference type="SAM" id="Coils"/>
    </source>
</evidence>
<feature type="transmembrane region" description="Helical" evidence="2">
    <location>
        <begin position="41"/>
        <end position="59"/>
    </location>
</feature>
<evidence type="ECO:0000313" key="3">
    <source>
        <dbReference type="EMBL" id="TQV82842.1"/>
    </source>
</evidence>
<organism evidence="3 4">
    <name type="scientific">Aliikangiella coralliicola</name>
    <dbReference type="NCBI Taxonomy" id="2592383"/>
    <lineage>
        <taxon>Bacteria</taxon>
        <taxon>Pseudomonadati</taxon>
        <taxon>Pseudomonadota</taxon>
        <taxon>Gammaproteobacteria</taxon>
        <taxon>Oceanospirillales</taxon>
        <taxon>Pleioneaceae</taxon>
        <taxon>Aliikangiella</taxon>
    </lineage>
</organism>
<keyword evidence="2" id="KW-0472">Membrane</keyword>
<evidence type="ECO:0000256" key="2">
    <source>
        <dbReference type="SAM" id="Phobius"/>
    </source>
</evidence>
<dbReference type="OrthoDB" id="7408523at2"/>
<keyword evidence="2" id="KW-0812">Transmembrane</keyword>
<sequence>MSKKVIAGWILTGVWVLIWSLYLTANWDALTTRPFNEWGDFFAGISAPLAFLWLVIGYFQQGEELKQNTEALKKQDEALRLQVKELKQSVEQQKILAEAAKTESEINLKNYAAQVESEQKRNLPRLYMLDQPRVKQQENDRVFTFSLMNKGADISLVKFIPSETMIEAGIAIASKSDQADWPQKNQRTVSVWVKKEYFNNPRDRHITFSLEFTNLDGDRAMVEIKLIINDERTLTIYMEPQSYTVVE</sequence>
<dbReference type="Proteomes" id="UP000315439">
    <property type="component" value="Unassembled WGS sequence"/>
</dbReference>
<name>A0A545U047_9GAMM</name>
<dbReference type="EMBL" id="VIKS01000015">
    <property type="protein sequence ID" value="TQV82842.1"/>
    <property type="molecule type" value="Genomic_DNA"/>
</dbReference>
<feature type="transmembrane region" description="Helical" evidence="2">
    <location>
        <begin position="7"/>
        <end position="25"/>
    </location>
</feature>
<dbReference type="RefSeq" id="WP_142934512.1">
    <property type="nucleotide sequence ID" value="NZ_ML660171.1"/>
</dbReference>